<reference evidence="2" key="1">
    <citation type="journal article" date="2014" name="Int. J. Syst. Evol. Microbiol.">
        <title>Complete genome sequence of Corynebacterium casei LMG S-19264T (=DSM 44701T), isolated from a smear-ripened cheese.</title>
        <authorList>
            <consortium name="US DOE Joint Genome Institute (JGI-PGF)"/>
            <person name="Walter F."/>
            <person name="Albersmeier A."/>
            <person name="Kalinowski J."/>
            <person name="Ruckert C."/>
        </authorList>
    </citation>
    <scope>NUCLEOTIDE SEQUENCE</scope>
    <source>
        <strain evidence="2">KCTC 12711</strain>
    </source>
</reference>
<dbReference type="NCBIfam" id="TIGR02122">
    <property type="entry name" value="TRAP_TAXI"/>
    <property type="match status" value="1"/>
</dbReference>
<sequence length="362" mass="39819">MTKPANTSTILHRLAKSWLGHTLVVTQTTRTWLLVFSLCLVFVGPTNAKPKPEFLIVGTGGLSGIYYPAGSAICRIVNRYRKQQGIRCSVESTRGSVANLNTLGSGDIDLAIAQSDTQFHAYNGTDVFADMPANRHLRTLFNLHVEPFTVVVSERSGIQTFDDLKGKRVSIGRPGSGQRQTMQALMTAKGWQMEDFDEVHELTAIHHARALCDDAIDAFVYTVGHPAGSITEAADSCKIKLISVSQEAVNSLVAQHSYYQRMRIASGIYRGVNRDTDTLGVRAALIASTATSEDTIYHIVKDVFENLDSMQKMHPAFEALVKQEMVPRNPQIPLHEGAIRYFREAGLLKSDTSANQVSLQTP</sequence>
<proteinExistence type="predicted"/>
<dbReference type="EMBL" id="BMXA01000003">
    <property type="protein sequence ID" value="GHA10652.1"/>
    <property type="molecule type" value="Genomic_DNA"/>
</dbReference>
<feature type="transmembrane region" description="Helical" evidence="1">
    <location>
        <begin position="54"/>
        <end position="77"/>
    </location>
</feature>
<evidence type="ECO:0000256" key="1">
    <source>
        <dbReference type="SAM" id="Phobius"/>
    </source>
</evidence>
<dbReference type="SUPFAM" id="SSF53850">
    <property type="entry name" value="Periplasmic binding protein-like II"/>
    <property type="match status" value="1"/>
</dbReference>
<dbReference type="RefSeq" id="WP_189400546.1">
    <property type="nucleotide sequence ID" value="NZ_BMXA01000003.1"/>
</dbReference>
<dbReference type="CDD" id="cd13568">
    <property type="entry name" value="PBP2_TAXI_TRAP_like_3"/>
    <property type="match status" value="1"/>
</dbReference>
<dbReference type="Gene3D" id="3.40.190.10">
    <property type="entry name" value="Periplasmic binding protein-like II"/>
    <property type="match status" value="2"/>
</dbReference>
<gene>
    <name evidence="2" type="ORF">GCM10008090_20390</name>
</gene>
<keyword evidence="1" id="KW-0472">Membrane</keyword>
<feature type="transmembrane region" description="Helical" evidence="1">
    <location>
        <begin position="31"/>
        <end position="48"/>
    </location>
</feature>
<protein>
    <submittedName>
        <fullName evidence="2">C4-dicarboxylate ABC transporter substrate-binding protein</fullName>
    </submittedName>
</protein>
<dbReference type="AlphaFoldDB" id="A0A918RTL4"/>
<name>A0A918RTL4_9GAMM</name>
<dbReference type="PANTHER" id="PTHR42941:SF1">
    <property type="entry name" value="SLL1037 PROTEIN"/>
    <property type="match status" value="1"/>
</dbReference>
<evidence type="ECO:0000313" key="3">
    <source>
        <dbReference type="Proteomes" id="UP000614811"/>
    </source>
</evidence>
<comment type="caution">
    <text evidence="2">The sequence shown here is derived from an EMBL/GenBank/DDBJ whole genome shotgun (WGS) entry which is preliminary data.</text>
</comment>
<evidence type="ECO:0000313" key="2">
    <source>
        <dbReference type="EMBL" id="GHA10652.1"/>
    </source>
</evidence>
<accession>A0A918RTL4</accession>
<dbReference type="InterPro" id="IPR011852">
    <property type="entry name" value="TRAP_TAXI"/>
</dbReference>
<keyword evidence="3" id="KW-1185">Reference proteome</keyword>
<keyword evidence="1" id="KW-0812">Transmembrane</keyword>
<dbReference type="Pfam" id="PF16868">
    <property type="entry name" value="NMT1_3"/>
    <property type="match status" value="1"/>
</dbReference>
<dbReference type="Proteomes" id="UP000614811">
    <property type="component" value="Unassembled WGS sequence"/>
</dbReference>
<keyword evidence="1" id="KW-1133">Transmembrane helix</keyword>
<dbReference type="PANTHER" id="PTHR42941">
    <property type="entry name" value="SLL1037 PROTEIN"/>
    <property type="match status" value="1"/>
</dbReference>
<organism evidence="2 3">
    <name type="scientific">Arenicella chitinivorans</name>
    <dbReference type="NCBI Taxonomy" id="1329800"/>
    <lineage>
        <taxon>Bacteria</taxon>
        <taxon>Pseudomonadati</taxon>
        <taxon>Pseudomonadota</taxon>
        <taxon>Gammaproteobacteria</taxon>
        <taxon>Arenicellales</taxon>
        <taxon>Arenicellaceae</taxon>
        <taxon>Arenicella</taxon>
    </lineage>
</organism>
<reference evidence="2" key="2">
    <citation type="submission" date="2020-09" db="EMBL/GenBank/DDBJ databases">
        <authorList>
            <person name="Sun Q."/>
            <person name="Kim S."/>
        </authorList>
    </citation>
    <scope>NUCLEOTIDE SEQUENCE</scope>
    <source>
        <strain evidence="2">KCTC 12711</strain>
    </source>
</reference>